<evidence type="ECO:0000313" key="1">
    <source>
        <dbReference type="EMBL" id="NVP33197.1"/>
    </source>
</evidence>
<sequence length="82" mass="9240">MSGIKTRAGQARQLRSPRTVRLLPLLKPGRVDPEWEAEKAGWRAYVFGHTASGFRVGSRLDRAWRRGYEAAERSTDAVALML</sequence>
<dbReference type="RefSeq" id="WP_170171761.1">
    <property type="nucleotide sequence ID" value="NZ_JABEOW010000046.1"/>
</dbReference>
<reference evidence="1 2" key="1">
    <citation type="submission" date="2020-05" db="EMBL/GenBank/DDBJ databases">
        <title>Draft Genome Sequences of Sphingomonas sp. Isolated from the International Space Station.</title>
        <authorList>
            <person name="Bijlani S."/>
            <person name="Singh N.K."/>
            <person name="Mason C.E."/>
            <person name="Wang C.C."/>
            <person name="Venkateswaran K."/>
        </authorList>
    </citation>
    <scope>NUCLEOTIDE SEQUENCE [LARGE SCALE GENOMIC DNA]</scope>
    <source>
        <strain evidence="1">ISS-IIF7SWP</strain>
    </source>
</reference>
<gene>
    <name evidence="1" type="ORF">HLV41_19360</name>
</gene>
<comment type="caution">
    <text evidence="1">The sequence shown here is derived from an EMBL/GenBank/DDBJ whole genome shotgun (WGS) entry which is preliminary data.</text>
</comment>
<dbReference type="AlphaFoldDB" id="A0A7Y7USD0"/>
<organism evidence="1 2">
    <name type="scientific">Sphingomonas sanguinis</name>
    <dbReference type="NCBI Taxonomy" id="33051"/>
    <lineage>
        <taxon>Bacteria</taxon>
        <taxon>Pseudomonadati</taxon>
        <taxon>Pseudomonadota</taxon>
        <taxon>Alphaproteobacteria</taxon>
        <taxon>Sphingomonadales</taxon>
        <taxon>Sphingomonadaceae</taxon>
        <taxon>Sphingomonas</taxon>
    </lineage>
</organism>
<name>A0A7Y7USD0_9SPHN</name>
<evidence type="ECO:0000313" key="2">
    <source>
        <dbReference type="Proteomes" id="UP000531581"/>
    </source>
</evidence>
<dbReference type="EMBL" id="JABYQV010000028">
    <property type="protein sequence ID" value="NVP33197.1"/>
    <property type="molecule type" value="Genomic_DNA"/>
</dbReference>
<protein>
    <submittedName>
        <fullName evidence="1">Uncharacterized protein</fullName>
    </submittedName>
</protein>
<proteinExistence type="predicted"/>
<accession>A0A7Y7USD0</accession>
<dbReference type="Proteomes" id="UP000531581">
    <property type="component" value="Unassembled WGS sequence"/>
</dbReference>